<comment type="caution">
    <text evidence="1">The sequence shown here is derived from an EMBL/GenBank/DDBJ whole genome shotgun (WGS) entry which is preliminary data.</text>
</comment>
<dbReference type="PANTHER" id="PTHR36986:SF1">
    <property type="entry name" value="UPF0643 PROTEIN PB2B2.08"/>
    <property type="match status" value="1"/>
</dbReference>
<name>A0A9W7XV66_9FUNG</name>
<keyword evidence="2" id="KW-1185">Reference proteome</keyword>
<dbReference type="OrthoDB" id="2140489at2759"/>
<gene>
    <name evidence="1" type="ORF">LPJ53_006126</name>
</gene>
<protein>
    <submittedName>
        <fullName evidence="1">Uncharacterized protein</fullName>
    </submittedName>
</protein>
<proteinExistence type="predicted"/>
<dbReference type="AlphaFoldDB" id="A0A9W7XV66"/>
<sequence length="223" mass="25156">MPSVLISDTYPTREQLADDSKTLVVDSKPKELHVSAAVCPFSQASGTSRPVLRYSATQEDERMRQALKVLRTARSDFRTGDYAQSFNWGEISSEYRRLAGGGSHGHLQSRADDLVWYAVVFRSKRRADCNNVDLFMADKNAYEEAYAHTNGALLVYWYSDLDDNNDCLATCVWTSRVIARSVNSLPAHREAAGLAAGAYVHYHIDRYRIQWLAGEERLSLAPW</sequence>
<dbReference type="EMBL" id="JANBOJ010000518">
    <property type="protein sequence ID" value="KAJ1719033.1"/>
    <property type="molecule type" value="Genomic_DNA"/>
</dbReference>
<dbReference type="Proteomes" id="UP001149813">
    <property type="component" value="Unassembled WGS sequence"/>
</dbReference>
<evidence type="ECO:0000313" key="2">
    <source>
        <dbReference type="Proteomes" id="UP001149813"/>
    </source>
</evidence>
<reference evidence="1" key="1">
    <citation type="submission" date="2022-07" db="EMBL/GenBank/DDBJ databases">
        <title>Phylogenomic reconstructions and comparative analyses of Kickxellomycotina fungi.</title>
        <authorList>
            <person name="Reynolds N.K."/>
            <person name="Stajich J.E."/>
            <person name="Barry K."/>
            <person name="Grigoriev I.V."/>
            <person name="Crous P."/>
            <person name="Smith M.E."/>
        </authorList>
    </citation>
    <scope>NUCLEOTIDE SEQUENCE</scope>
    <source>
        <strain evidence="1">NBRC 32514</strain>
    </source>
</reference>
<organism evidence="1 2">
    <name type="scientific">Coemansia erecta</name>
    <dbReference type="NCBI Taxonomy" id="147472"/>
    <lineage>
        <taxon>Eukaryota</taxon>
        <taxon>Fungi</taxon>
        <taxon>Fungi incertae sedis</taxon>
        <taxon>Zoopagomycota</taxon>
        <taxon>Kickxellomycotina</taxon>
        <taxon>Kickxellomycetes</taxon>
        <taxon>Kickxellales</taxon>
        <taxon>Kickxellaceae</taxon>
        <taxon>Coemansia</taxon>
    </lineage>
</organism>
<dbReference type="PANTHER" id="PTHR36986">
    <property type="entry name" value="UPF0643 PROTEIN PB2B2.08"/>
    <property type="match status" value="1"/>
</dbReference>
<accession>A0A9W7XV66</accession>
<evidence type="ECO:0000313" key="1">
    <source>
        <dbReference type="EMBL" id="KAJ1719033.1"/>
    </source>
</evidence>